<evidence type="ECO:0000259" key="11">
    <source>
        <dbReference type="Pfam" id="PF01545"/>
    </source>
</evidence>
<reference evidence="13 14" key="1">
    <citation type="submission" date="2019-04" db="EMBL/GenBank/DDBJ databases">
        <title>Chitiniphilus eburnea sp. nov., a novel chitinolytic bacterium isolated from aquaculture sludge.</title>
        <authorList>
            <person name="Sheng M."/>
        </authorList>
    </citation>
    <scope>NUCLEOTIDE SEQUENCE [LARGE SCALE GENOMIC DNA]</scope>
    <source>
        <strain evidence="13 14">HX-2-15</strain>
    </source>
</reference>
<keyword evidence="7" id="KW-0406">Ion transport</keyword>
<dbReference type="PANTHER" id="PTHR11562">
    <property type="entry name" value="CATION EFFLUX PROTEIN/ ZINC TRANSPORTER"/>
    <property type="match status" value="1"/>
</dbReference>
<dbReference type="PANTHER" id="PTHR11562:SF17">
    <property type="entry name" value="RE54080P-RELATED"/>
    <property type="match status" value="1"/>
</dbReference>
<organism evidence="13 14">
    <name type="scientific">Chitiniphilus eburneus</name>
    <dbReference type="NCBI Taxonomy" id="2571148"/>
    <lineage>
        <taxon>Bacteria</taxon>
        <taxon>Pseudomonadati</taxon>
        <taxon>Pseudomonadota</taxon>
        <taxon>Betaproteobacteria</taxon>
        <taxon>Neisseriales</taxon>
        <taxon>Chitinibacteraceae</taxon>
        <taxon>Chitiniphilus</taxon>
    </lineage>
</organism>
<keyword evidence="5" id="KW-0862">Zinc</keyword>
<feature type="domain" description="Cation efflux protein cytoplasmic" evidence="12">
    <location>
        <begin position="239"/>
        <end position="310"/>
    </location>
</feature>
<feature type="region of interest" description="Disordered" evidence="9">
    <location>
        <begin position="1"/>
        <end position="37"/>
    </location>
</feature>
<evidence type="ECO:0000256" key="9">
    <source>
        <dbReference type="SAM" id="MobiDB-lite"/>
    </source>
</evidence>
<dbReference type="InterPro" id="IPR002524">
    <property type="entry name" value="Cation_efflux"/>
</dbReference>
<dbReference type="RefSeq" id="WP_136771929.1">
    <property type="nucleotide sequence ID" value="NZ_CP156074.1"/>
</dbReference>
<gene>
    <name evidence="13" type="ORF">FAZ21_03710</name>
</gene>
<sequence length="350" mass="38231">MALTDQHPHQHPHDAAGGHNQDHDHAFDHAHHHHHHGAPTSQKRLLIALIVTGGFGVVELVGGVWTGSLALISDAGHMFTDAAALLLAVIASVIGQRPADAHQSYGYSRAEVIGALINSVAMIGLVVWITVEAVARLLQPQPVNGMGVMVIAVIGLLVNMISAWTLSHDHDNLNSRAAMIHVLGDLLGSVAAIAAGAVIYFTGWKPIDPLLSIAVCLLILRSTWNLLRQSTHLLMEGVPSHLDLEDIGYSLAREQGVKQVHDLHVWQIAQRRIALSAHLVIESPKEWPALLARLTRMLAERYGIAHVTLQPSWFFQRAGRHIPIKPVATPHDHDDDHASPDEHDHHSHRH</sequence>
<evidence type="ECO:0000256" key="3">
    <source>
        <dbReference type="ARBA" id="ARBA00022448"/>
    </source>
</evidence>
<evidence type="ECO:0000256" key="1">
    <source>
        <dbReference type="ARBA" id="ARBA00004141"/>
    </source>
</evidence>
<dbReference type="InterPro" id="IPR027469">
    <property type="entry name" value="Cation_efflux_TMD_sf"/>
</dbReference>
<comment type="similarity">
    <text evidence="2">Belongs to the cation diffusion facilitator (CDF) transporter (TC 2.A.4) family. SLC30A subfamily.</text>
</comment>
<dbReference type="SUPFAM" id="SSF161111">
    <property type="entry name" value="Cation efflux protein transmembrane domain-like"/>
    <property type="match status" value="1"/>
</dbReference>
<feature type="domain" description="Cation efflux protein transmembrane" evidence="11">
    <location>
        <begin position="45"/>
        <end position="235"/>
    </location>
</feature>
<dbReference type="GO" id="GO:0005886">
    <property type="term" value="C:plasma membrane"/>
    <property type="evidence" value="ECO:0007669"/>
    <property type="project" value="TreeGrafter"/>
</dbReference>
<dbReference type="Pfam" id="PF16916">
    <property type="entry name" value="ZT_dimer"/>
    <property type="match status" value="1"/>
</dbReference>
<keyword evidence="14" id="KW-1185">Reference proteome</keyword>
<feature type="transmembrane region" description="Helical" evidence="10">
    <location>
        <begin position="107"/>
        <end position="131"/>
    </location>
</feature>
<keyword evidence="3" id="KW-0813">Transport</keyword>
<feature type="region of interest" description="Disordered" evidence="9">
    <location>
        <begin position="325"/>
        <end position="350"/>
    </location>
</feature>
<dbReference type="InterPro" id="IPR058533">
    <property type="entry name" value="Cation_efflux_TM"/>
</dbReference>
<name>A0A4U0Q864_9NEIS</name>
<dbReference type="AlphaFoldDB" id="A0A4U0Q864"/>
<feature type="transmembrane region" description="Helical" evidence="10">
    <location>
        <begin position="143"/>
        <end position="166"/>
    </location>
</feature>
<dbReference type="InterPro" id="IPR050681">
    <property type="entry name" value="CDF/SLC30A"/>
</dbReference>
<feature type="transmembrane region" description="Helical" evidence="10">
    <location>
        <begin position="45"/>
        <end position="65"/>
    </location>
</feature>
<keyword evidence="8 10" id="KW-0472">Membrane</keyword>
<evidence type="ECO:0000256" key="6">
    <source>
        <dbReference type="ARBA" id="ARBA00022989"/>
    </source>
</evidence>
<dbReference type="NCBIfam" id="TIGR01297">
    <property type="entry name" value="CDF"/>
    <property type="match status" value="1"/>
</dbReference>
<evidence type="ECO:0000256" key="5">
    <source>
        <dbReference type="ARBA" id="ARBA00022906"/>
    </source>
</evidence>
<dbReference type="Gene3D" id="1.20.1510.10">
    <property type="entry name" value="Cation efflux protein transmembrane domain"/>
    <property type="match status" value="1"/>
</dbReference>
<feature type="compositionally biased region" description="Basic and acidic residues" evidence="9">
    <location>
        <begin position="330"/>
        <end position="350"/>
    </location>
</feature>
<feature type="compositionally biased region" description="Basic and acidic residues" evidence="9">
    <location>
        <begin position="1"/>
        <end position="29"/>
    </location>
</feature>
<comment type="caution">
    <text evidence="13">The sequence shown here is derived from an EMBL/GenBank/DDBJ whole genome shotgun (WGS) entry which is preliminary data.</text>
</comment>
<protein>
    <submittedName>
        <fullName evidence="13">Cation transporter</fullName>
    </submittedName>
</protein>
<dbReference type="Pfam" id="PF01545">
    <property type="entry name" value="Cation_efflux"/>
    <property type="match status" value="1"/>
</dbReference>
<feature type="transmembrane region" description="Helical" evidence="10">
    <location>
        <begin position="77"/>
        <end position="95"/>
    </location>
</feature>
<dbReference type="EMBL" id="SUMF01000002">
    <property type="protein sequence ID" value="TJZ77453.1"/>
    <property type="molecule type" value="Genomic_DNA"/>
</dbReference>
<evidence type="ECO:0000313" key="13">
    <source>
        <dbReference type="EMBL" id="TJZ77453.1"/>
    </source>
</evidence>
<evidence type="ECO:0000259" key="12">
    <source>
        <dbReference type="Pfam" id="PF16916"/>
    </source>
</evidence>
<dbReference type="InterPro" id="IPR027470">
    <property type="entry name" value="Cation_efflux_CTD"/>
</dbReference>
<accession>A0A4U0Q864</accession>
<evidence type="ECO:0000256" key="8">
    <source>
        <dbReference type="ARBA" id="ARBA00023136"/>
    </source>
</evidence>
<feature type="transmembrane region" description="Helical" evidence="10">
    <location>
        <begin position="178"/>
        <end position="203"/>
    </location>
</feature>
<evidence type="ECO:0000256" key="10">
    <source>
        <dbReference type="SAM" id="Phobius"/>
    </source>
</evidence>
<evidence type="ECO:0000313" key="14">
    <source>
        <dbReference type="Proteomes" id="UP000310016"/>
    </source>
</evidence>
<evidence type="ECO:0000256" key="7">
    <source>
        <dbReference type="ARBA" id="ARBA00023065"/>
    </source>
</evidence>
<comment type="subcellular location">
    <subcellularLocation>
        <location evidence="1">Membrane</location>
        <topology evidence="1">Multi-pass membrane protein</topology>
    </subcellularLocation>
</comment>
<dbReference type="Proteomes" id="UP000310016">
    <property type="component" value="Unassembled WGS sequence"/>
</dbReference>
<dbReference type="OrthoDB" id="9809646at2"/>
<keyword evidence="4 10" id="KW-0812">Transmembrane</keyword>
<dbReference type="GO" id="GO:0005385">
    <property type="term" value="F:zinc ion transmembrane transporter activity"/>
    <property type="evidence" value="ECO:0007669"/>
    <property type="project" value="TreeGrafter"/>
</dbReference>
<keyword evidence="5" id="KW-0864">Zinc transport</keyword>
<keyword evidence="6 10" id="KW-1133">Transmembrane helix</keyword>
<evidence type="ECO:0000256" key="2">
    <source>
        <dbReference type="ARBA" id="ARBA00008873"/>
    </source>
</evidence>
<dbReference type="InterPro" id="IPR036837">
    <property type="entry name" value="Cation_efflux_CTD_sf"/>
</dbReference>
<evidence type="ECO:0000256" key="4">
    <source>
        <dbReference type="ARBA" id="ARBA00022692"/>
    </source>
</evidence>
<proteinExistence type="inferred from homology"/>
<dbReference type="SUPFAM" id="SSF160240">
    <property type="entry name" value="Cation efflux protein cytoplasmic domain-like"/>
    <property type="match status" value="1"/>
</dbReference>